<evidence type="ECO:0000256" key="1">
    <source>
        <dbReference type="SAM" id="MobiDB-lite"/>
    </source>
</evidence>
<accession>A0AAD1VYD8</accession>
<organism evidence="2 3">
    <name type="scientific">Pelobates cultripes</name>
    <name type="common">Western spadefoot toad</name>
    <dbReference type="NCBI Taxonomy" id="61616"/>
    <lineage>
        <taxon>Eukaryota</taxon>
        <taxon>Metazoa</taxon>
        <taxon>Chordata</taxon>
        <taxon>Craniata</taxon>
        <taxon>Vertebrata</taxon>
        <taxon>Euteleostomi</taxon>
        <taxon>Amphibia</taxon>
        <taxon>Batrachia</taxon>
        <taxon>Anura</taxon>
        <taxon>Pelobatoidea</taxon>
        <taxon>Pelobatidae</taxon>
        <taxon>Pelobates</taxon>
    </lineage>
</organism>
<evidence type="ECO:0000313" key="3">
    <source>
        <dbReference type="Proteomes" id="UP001295444"/>
    </source>
</evidence>
<dbReference type="EMBL" id="OW240914">
    <property type="protein sequence ID" value="CAH2274644.1"/>
    <property type="molecule type" value="Genomic_DNA"/>
</dbReference>
<evidence type="ECO:0000313" key="2">
    <source>
        <dbReference type="EMBL" id="CAH2274644.1"/>
    </source>
</evidence>
<dbReference type="Proteomes" id="UP001295444">
    <property type="component" value="Chromosome 03"/>
</dbReference>
<sequence length="75" mass="8457">MHKIFHQKIFAGGPEEEGAVCSAVYREFHIGRTEVPIRDKLAFRSKKQHQHSSNKEADPGSLGASEEHLLDNDLM</sequence>
<reference evidence="2" key="1">
    <citation type="submission" date="2022-03" db="EMBL/GenBank/DDBJ databases">
        <authorList>
            <person name="Alioto T."/>
            <person name="Alioto T."/>
            <person name="Gomez Garrido J."/>
        </authorList>
    </citation>
    <scope>NUCLEOTIDE SEQUENCE</scope>
</reference>
<gene>
    <name evidence="2" type="ORF">PECUL_23A041996</name>
</gene>
<feature type="region of interest" description="Disordered" evidence="1">
    <location>
        <begin position="41"/>
        <end position="75"/>
    </location>
</feature>
<keyword evidence="3" id="KW-1185">Reference proteome</keyword>
<proteinExistence type="predicted"/>
<name>A0AAD1VYD8_PELCU</name>
<dbReference type="AlphaFoldDB" id="A0AAD1VYD8"/>
<feature type="compositionally biased region" description="Basic residues" evidence="1">
    <location>
        <begin position="43"/>
        <end position="52"/>
    </location>
</feature>
<feature type="non-terminal residue" evidence="2">
    <location>
        <position position="75"/>
    </location>
</feature>
<protein>
    <submittedName>
        <fullName evidence="2">Uncharacterized protein</fullName>
    </submittedName>
</protein>
<feature type="compositionally biased region" description="Basic and acidic residues" evidence="1">
    <location>
        <begin position="65"/>
        <end position="75"/>
    </location>
</feature>